<evidence type="ECO:0000256" key="1">
    <source>
        <dbReference type="ARBA" id="ARBA00005594"/>
    </source>
</evidence>
<protein>
    <submittedName>
        <fullName evidence="2">Uncharacterized protein</fullName>
    </submittedName>
</protein>
<comment type="caution">
    <text evidence="2">The sequence shown here is derived from an EMBL/GenBank/DDBJ whole genome shotgun (WGS) entry which is preliminary data.</text>
</comment>
<organism evidence="2 3">
    <name type="scientific">Dipteronia dyeriana</name>
    <dbReference type="NCBI Taxonomy" id="168575"/>
    <lineage>
        <taxon>Eukaryota</taxon>
        <taxon>Viridiplantae</taxon>
        <taxon>Streptophyta</taxon>
        <taxon>Embryophyta</taxon>
        <taxon>Tracheophyta</taxon>
        <taxon>Spermatophyta</taxon>
        <taxon>Magnoliopsida</taxon>
        <taxon>eudicotyledons</taxon>
        <taxon>Gunneridae</taxon>
        <taxon>Pentapetalae</taxon>
        <taxon>rosids</taxon>
        <taxon>malvids</taxon>
        <taxon>Sapindales</taxon>
        <taxon>Sapindaceae</taxon>
        <taxon>Hippocastanoideae</taxon>
        <taxon>Acereae</taxon>
        <taxon>Dipteronia</taxon>
    </lineage>
</organism>
<dbReference type="InterPro" id="IPR014729">
    <property type="entry name" value="Rossmann-like_a/b/a_fold"/>
</dbReference>
<dbReference type="EMBL" id="JANJYI010000003">
    <property type="protein sequence ID" value="KAK2655222.1"/>
    <property type="molecule type" value="Genomic_DNA"/>
</dbReference>
<dbReference type="AlphaFoldDB" id="A0AAD9X9H9"/>
<dbReference type="Gene3D" id="3.40.50.620">
    <property type="entry name" value="HUPs"/>
    <property type="match status" value="1"/>
</dbReference>
<dbReference type="Proteomes" id="UP001280121">
    <property type="component" value="Unassembled WGS sequence"/>
</dbReference>
<dbReference type="GO" id="GO:0004823">
    <property type="term" value="F:leucine-tRNA ligase activity"/>
    <property type="evidence" value="ECO:0007669"/>
    <property type="project" value="InterPro"/>
</dbReference>
<dbReference type="PANTHER" id="PTHR45794:SF1">
    <property type="entry name" value="LEUCINE--TRNA LIGASE, CYTOPLASMIC"/>
    <property type="match status" value="1"/>
</dbReference>
<reference evidence="2" key="1">
    <citation type="journal article" date="2023" name="Plant J.">
        <title>Genome sequences and population genomics provide insights into the demographic history, inbreeding, and mutation load of two 'living fossil' tree species of Dipteronia.</title>
        <authorList>
            <person name="Feng Y."/>
            <person name="Comes H.P."/>
            <person name="Chen J."/>
            <person name="Zhu S."/>
            <person name="Lu R."/>
            <person name="Zhang X."/>
            <person name="Li P."/>
            <person name="Qiu J."/>
            <person name="Olsen K.M."/>
            <person name="Qiu Y."/>
        </authorList>
    </citation>
    <scope>NUCLEOTIDE SEQUENCE</scope>
    <source>
        <strain evidence="2">KIB01</strain>
    </source>
</reference>
<accession>A0AAD9X9H9</accession>
<dbReference type="GO" id="GO:0005524">
    <property type="term" value="F:ATP binding"/>
    <property type="evidence" value="ECO:0007669"/>
    <property type="project" value="InterPro"/>
</dbReference>
<comment type="similarity">
    <text evidence="1">Belongs to the class-I aminoacyl-tRNA synthetase family.</text>
</comment>
<evidence type="ECO:0000313" key="2">
    <source>
        <dbReference type="EMBL" id="KAK2655222.1"/>
    </source>
</evidence>
<dbReference type="InterPro" id="IPR004493">
    <property type="entry name" value="Leu-tRNA-synth_Ia_arc/euk"/>
</dbReference>
<keyword evidence="3" id="KW-1185">Reference proteome</keyword>
<dbReference type="GO" id="GO:0006429">
    <property type="term" value="P:leucyl-tRNA aminoacylation"/>
    <property type="evidence" value="ECO:0007669"/>
    <property type="project" value="InterPro"/>
</dbReference>
<sequence length="159" mass="18116">MLTCYIMETCMEKVTDKAWDFIFCGGPYPESSDIPSSVLNKMKQEFEYWYPFDLRVSESSLRTGPPSTFADRLFENEINIAVRITEQHYENYMFREVLKSVFYELQAARDEYRIQLGLEEVGILSVADPDALAKAGSLASLLKQNPASPGKPTAVFMTK</sequence>
<proteinExistence type="inferred from homology"/>
<dbReference type="PANTHER" id="PTHR45794">
    <property type="entry name" value="LEUCYL-TRNA SYNTHETASE"/>
    <property type="match status" value="1"/>
</dbReference>
<gene>
    <name evidence="2" type="ORF">Ddye_008274</name>
</gene>
<name>A0AAD9X9H9_9ROSI</name>
<evidence type="ECO:0000313" key="3">
    <source>
        <dbReference type="Proteomes" id="UP001280121"/>
    </source>
</evidence>